<sequence length="444" mass="48829">MSANVFDYVLIGSGPAAVSGLQIINRDRAVAVISGVNRIAVPRESVHPKVQAVSVESREEPGVCVAYTRSESPGKPLFSSAIAGGLANYWGQQFVRYEEHDEWPRYVFENFEAYEKECASIERAFVRSGGDEIRRFEEAGDQYSIRAPQLLTGCTSHPRSGLMAMRHSLRDEINRTGARLFDDRARSVTRKQGVWEILLESGQSITGKKVILAAGVIGTSELIANSFPDVAEIEFSDHSPWMLYTIGLGKLYRQRPATLRNHFNALTLEKTSNAATQMFASLYDMRQADLNLLLASTLGRTVSLLRGMRAPIGSQLLKPVQIWTPTSFDTIVVDLKKRESRSVSSTPREAGKDDVLAQTVSVLTTLGAKCLKASPTSPGYGFHYHNLQIKAGGGKRDNVAEFLENRCGDSIKCIDASVLRHIGLRPHTLTSMAAARALTRTIVN</sequence>
<organism evidence="1 2">
    <name type="scientific">Paraburkholderia acidiphila</name>
    <dbReference type="NCBI Taxonomy" id="2571747"/>
    <lineage>
        <taxon>Bacteria</taxon>
        <taxon>Pseudomonadati</taxon>
        <taxon>Pseudomonadota</taxon>
        <taxon>Betaproteobacteria</taxon>
        <taxon>Burkholderiales</taxon>
        <taxon>Burkholderiaceae</taxon>
        <taxon>Paraburkholderia</taxon>
    </lineage>
</organism>
<keyword evidence="2" id="KW-1185">Reference proteome</keyword>
<dbReference type="AlphaFoldDB" id="A0A7Z2G2H4"/>
<gene>
    <name evidence="1" type="ORF">FAZ97_03345</name>
</gene>
<protein>
    <submittedName>
        <fullName evidence="1">Uncharacterized protein</fullName>
    </submittedName>
</protein>
<evidence type="ECO:0000313" key="2">
    <source>
        <dbReference type="Proteomes" id="UP000434209"/>
    </source>
</evidence>
<evidence type="ECO:0000313" key="1">
    <source>
        <dbReference type="EMBL" id="QGZ54028.1"/>
    </source>
</evidence>
<dbReference type="OrthoDB" id="9798604at2"/>
<accession>A0A7Z2G2H4</accession>
<dbReference type="KEGG" id="pacp:FAZ97_03345"/>
<dbReference type="SUPFAM" id="SSF51905">
    <property type="entry name" value="FAD/NAD(P)-binding domain"/>
    <property type="match status" value="1"/>
</dbReference>
<dbReference type="Proteomes" id="UP000434209">
    <property type="component" value="Chromosome 1"/>
</dbReference>
<dbReference type="EMBL" id="CP046909">
    <property type="protein sequence ID" value="QGZ54028.1"/>
    <property type="molecule type" value="Genomic_DNA"/>
</dbReference>
<name>A0A7Z2G2H4_9BURK</name>
<dbReference type="InterPro" id="IPR036188">
    <property type="entry name" value="FAD/NAD-bd_sf"/>
</dbReference>
<dbReference type="RefSeq" id="WP_158757186.1">
    <property type="nucleotide sequence ID" value="NZ_CP046909.1"/>
</dbReference>
<proteinExistence type="predicted"/>
<reference evidence="1 2" key="1">
    <citation type="submission" date="2019-12" db="EMBL/GenBank/DDBJ databases">
        <title>Paraburkholderia acidiphila 7Q-K02 sp. nov and Paraburkholderia acidisoli DHF22 sp. nov., two strains isolated from forest soil.</title>
        <authorList>
            <person name="Gao Z."/>
            <person name="Qiu L."/>
        </authorList>
    </citation>
    <scope>NUCLEOTIDE SEQUENCE [LARGE SCALE GENOMIC DNA]</scope>
    <source>
        <strain evidence="1 2">7Q-K02</strain>
    </source>
</reference>